<dbReference type="Gene3D" id="2.60.40.10">
    <property type="entry name" value="Immunoglobulins"/>
    <property type="match status" value="1"/>
</dbReference>
<dbReference type="InterPro" id="IPR049166">
    <property type="entry name" value="GH39_cat"/>
</dbReference>
<dbReference type="GO" id="GO:0003940">
    <property type="term" value="F:L-iduronidase activity"/>
    <property type="evidence" value="ECO:0007669"/>
    <property type="project" value="TreeGrafter"/>
</dbReference>
<dbReference type="PANTHER" id="PTHR12631:SF8">
    <property type="entry name" value="ALPHA-L-IDURONIDASE"/>
    <property type="match status" value="1"/>
</dbReference>
<feature type="active site" description="Proton donor" evidence="5">
    <location>
        <position position="175"/>
    </location>
</feature>
<dbReference type="Pfam" id="PF01229">
    <property type="entry name" value="Glyco_hydro_39"/>
    <property type="match status" value="1"/>
</dbReference>
<dbReference type="InterPro" id="IPR017853">
    <property type="entry name" value="GH"/>
</dbReference>
<dbReference type="InterPro" id="IPR000514">
    <property type="entry name" value="Glyco_hydro_39"/>
</dbReference>
<evidence type="ECO:0000313" key="8">
    <source>
        <dbReference type="EnsemblMetazoa" id="GMOY008812-PA"/>
    </source>
</evidence>
<dbReference type="GO" id="GO:0005975">
    <property type="term" value="P:carbohydrate metabolic process"/>
    <property type="evidence" value="ECO:0007669"/>
    <property type="project" value="InterPro"/>
</dbReference>
<keyword evidence="2 6" id="KW-0732">Signal</keyword>
<keyword evidence="9" id="KW-1185">Reference proteome</keyword>
<dbReference type="InterPro" id="IPR013783">
    <property type="entry name" value="Ig-like_fold"/>
</dbReference>
<evidence type="ECO:0000256" key="1">
    <source>
        <dbReference type="ARBA" id="ARBA00008875"/>
    </source>
</evidence>
<dbReference type="EnsemblMetazoa" id="GMOY008812-RA">
    <property type="protein sequence ID" value="GMOY008812-PA"/>
    <property type="gene ID" value="GMOY008812"/>
</dbReference>
<dbReference type="InterPro" id="IPR051923">
    <property type="entry name" value="Glycosyl_Hydrolase_39"/>
</dbReference>
<dbReference type="Proteomes" id="UP000092444">
    <property type="component" value="Unassembled WGS sequence"/>
</dbReference>
<evidence type="ECO:0000256" key="6">
    <source>
        <dbReference type="SAM" id="SignalP"/>
    </source>
</evidence>
<dbReference type="Gene3D" id="3.20.20.80">
    <property type="entry name" value="Glycosidases"/>
    <property type="match status" value="1"/>
</dbReference>
<reference evidence="8" key="1">
    <citation type="submission" date="2020-05" db="UniProtKB">
        <authorList>
            <consortium name="EnsemblMetazoa"/>
        </authorList>
    </citation>
    <scope>IDENTIFICATION</scope>
    <source>
        <strain evidence="8">Yale</strain>
    </source>
</reference>
<evidence type="ECO:0000313" key="9">
    <source>
        <dbReference type="Proteomes" id="UP000092444"/>
    </source>
</evidence>
<evidence type="ECO:0000259" key="7">
    <source>
        <dbReference type="Pfam" id="PF01229"/>
    </source>
</evidence>
<evidence type="ECO:0000256" key="2">
    <source>
        <dbReference type="ARBA" id="ARBA00022729"/>
    </source>
</evidence>
<dbReference type="EMBL" id="CCAG010007078">
    <property type="status" value="NOT_ANNOTATED_CDS"/>
    <property type="molecule type" value="Genomic_DNA"/>
</dbReference>
<evidence type="ECO:0000256" key="4">
    <source>
        <dbReference type="ARBA" id="ARBA00023295"/>
    </source>
</evidence>
<accession>A0A1B0G668</accession>
<sequence length="639" mass="74095">MNSTILYLEILYLISLPVHNSIGDDIGKEIYYNLPKFWTNTGLCPAGDLTHDNIKASLLSEAMQMNLLLISSLPNGAITHIRIHWMLELIKFIQFNQSGQAQYNFDVLDRFLDDLDEMHLMPVFEFMANLSNLFTKNPARNYLLWEDLSYQVVKHYHNRFGIENLLNYRFETWNEPDLLAYNKLNFTLEEYVFALRRGLDKAGQHLRFALRGPAGLFKSPQKHPLCWGLLQFCDSNISTCPIDVITYHRKGINENGAELIEDSKDLWSNIYMQFPTLAQLPISNDEADPIVGWSTAREFQADIRYAVTLVNITLQHWEAIIERKELRNLETISHDNAFLSYYPNVFTQRTLLAHFRINNTVPPHSQFIQKPVYAAMGMLSRLAELSTKVEFVTCSENYSMKLLKTKSLEAGKSLYFSWLLLYTDKQHFSGRCIINIQIPVNSQEMFAYITEALDQNHTNPYKIWQNFGSPPYPNAIERQTMRLQQTPIVLSSGSLDTNKIKIDLQHLKPPWILTLRVCSHYLIHSTGAPNSLLVSGVTHNEVLITWRESNNKSKYCLNTYQVWHRPNSTQGWLHITKEIHLPFPSYQYAPEQNGTTVNGERPSVMHNWFCSHVTTKCEQLTYSIELAIFRCIILKAYYK</sequence>
<dbReference type="SUPFAM" id="SSF51445">
    <property type="entry name" value="(Trans)glycosidases"/>
    <property type="match status" value="1"/>
</dbReference>
<dbReference type="Gene3D" id="2.60.40.1500">
    <property type="entry name" value="Glycosyl hydrolase domain, family 39"/>
    <property type="match status" value="1"/>
</dbReference>
<comment type="similarity">
    <text evidence="1">Belongs to the glycosyl hydrolase 39 family.</text>
</comment>
<evidence type="ECO:0000256" key="3">
    <source>
        <dbReference type="ARBA" id="ARBA00022801"/>
    </source>
</evidence>
<dbReference type="PhylomeDB" id="A0A1B0G668"/>
<dbReference type="PRINTS" id="PR00745">
    <property type="entry name" value="GLHYDRLASE39"/>
</dbReference>
<keyword evidence="4" id="KW-0326">Glycosidase</keyword>
<feature type="domain" description="Glycosyl hydrolases family 39 N-terminal catalytic" evidence="7">
    <location>
        <begin position="34"/>
        <end position="489"/>
    </location>
</feature>
<organism evidence="8 9">
    <name type="scientific">Glossina morsitans morsitans</name>
    <name type="common">Savannah tsetse fly</name>
    <dbReference type="NCBI Taxonomy" id="37546"/>
    <lineage>
        <taxon>Eukaryota</taxon>
        <taxon>Metazoa</taxon>
        <taxon>Ecdysozoa</taxon>
        <taxon>Arthropoda</taxon>
        <taxon>Hexapoda</taxon>
        <taxon>Insecta</taxon>
        <taxon>Pterygota</taxon>
        <taxon>Neoptera</taxon>
        <taxon>Endopterygota</taxon>
        <taxon>Diptera</taxon>
        <taxon>Brachycera</taxon>
        <taxon>Muscomorpha</taxon>
        <taxon>Hippoboscoidea</taxon>
        <taxon>Glossinidae</taxon>
        <taxon>Glossina</taxon>
    </lineage>
</organism>
<keyword evidence="3" id="KW-0378">Hydrolase</keyword>
<dbReference type="AlphaFoldDB" id="A0A1B0G668"/>
<name>A0A1B0G668_GLOMM</name>
<proteinExistence type="inferred from homology"/>
<dbReference type="STRING" id="37546.A0A1B0G668"/>
<evidence type="ECO:0000256" key="5">
    <source>
        <dbReference type="PIRSR" id="PIRSR600514-1"/>
    </source>
</evidence>
<feature type="signal peptide" evidence="6">
    <location>
        <begin position="1"/>
        <end position="23"/>
    </location>
</feature>
<dbReference type="VEuPathDB" id="VectorBase:GMOY008812"/>
<protein>
    <recommendedName>
        <fullName evidence="7">Glycosyl hydrolases family 39 N-terminal catalytic domain-containing protein</fullName>
    </recommendedName>
</protein>
<dbReference type="FunFam" id="3.20.20.80:FF:000245">
    <property type="entry name" value="Histone H2B"/>
    <property type="match status" value="1"/>
</dbReference>
<feature type="chain" id="PRO_5008407940" description="Glycosyl hydrolases family 39 N-terminal catalytic domain-containing protein" evidence="6">
    <location>
        <begin position="24"/>
        <end position="639"/>
    </location>
</feature>
<dbReference type="PANTHER" id="PTHR12631">
    <property type="entry name" value="ALPHA-L-IDURONIDASE"/>
    <property type="match status" value="1"/>
</dbReference>
<dbReference type="SUPFAM" id="SSF51011">
    <property type="entry name" value="Glycosyl hydrolase domain"/>
    <property type="match status" value="1"/>
</dbReference>